<name>A0A6J5NRC9_9CAUD</name>
<organism evidence="1">
    <name type="scientific">uncultured Caudovirales phage</name>
    <dbReference type="NCBI Taxonomy" id="2100421"/>
    <lineage>
        <taxon>Viruses</taxon>
        <taxon>Duplodnaviria</taxon>
        <taxon>Heunggongvirae</taxon>
        <taxon>Uroviricota</taxon>
        <taxon>Caudoviricetes</taxon>
        <taxon>Peduoviridae</taxon>
        <taxon>Maltschvirus</taxon>
        <taxon>Maltschvirus maltsch</taxon>
    </lineage>
</organism>
<protein>
    <submittedName>
        <fullName evidence="1">Uncharacterized protein</fullName>
    </submittedName>
</protein>
<sequence length="131" mass="14688">MINKTLIKRVSVEQRDLTNFLKVNDENIIVLNEIGATYQVPTENIPAISGSFWKIHEFTLSSTPVGIYSFQVPTNIKKNATVWQVQIALNGLELAYSEMLISEDKRTITLNLSNGVILEAGDKLKTSYISE</sequence>
<reference evidence="1" key="1">
    <citation type="submission" date="2020-04" db="EMBL/GenBank/DDBJ databases">
        <authorList>
            <person name="Chiriac C."/>
            <person name="Salcher M."/>
            <person name="Ghai R."/>
            <person name="Kavagutti S V."/>
        </authorList>
    </citation>
    <scope>NUCLEOTIDE SEQUENCE</scope>
</reference>
<proteinExistence type="predicted"/>
<accession>A0A6J5NRC9</accession>
<evidence type="ECO:0000313" key="1">
    <source>
        <dbReference type="EMBL" id="CAB4160206.1"/>
    </source>
</evidence>
<dbReference type="EMBL" id="LR796696">
    <property type="protein sequence ID" value="CAB4160206.1"/>
    <property type="molecule type" value="Genomic_DNA"/>
</dbReference>
<gene>
    <name evidence="1" type="ORF">UFOVP724_110</name>
</gene>